<keyword evidence="2" id="KW-1185">Reference proteome</keyword>
<dbReference type="RefSeq" id="XP_033394813.1">
    <property type="nucleotide sequence ID" value="XM_033540958.1"/>
</dbReference>
<reference evidence="1" key="1">
    <citation type="journal article" date="2020" name="Stud. Mycol.">
        <title>101 Dothideomycetes genomes: a test case for predicting lifestyles and emergence of pathogens.</title>
        <authorList>
            <person name="Haridas S."/>
            <person name="Albert R."/>
            <person name="Binder M."/>
            <person name="Bloem J."/>
            <person name="Labutti K."/>
            <person name="Salamov A."/>
            <person name="Andreopoulos B."/>
            <person name="Baker S."/>
            <person name="Barry K."/>
            <person name="Bills G."/>
            <person name="Bluhm B."/>
            <person name="Cannon C."/>
            <person name="Castanera R."/>
            <person name="Culley D."/>
            <person name="Daum C."/>
            <person name="Ezra D."/>
            <person name="Gonzalez J."/>
            <person name="Henrissat B."/>
            <person name="Kuo A."/>
            <person name="Liang C."/>
            <person name="Lipzen A."/>
            <person name="Lutzoni F."/>
            <person name="Magnuson J."/>
            <person name="Mondo S."/>
            <person name="Nolan M."/>
            <person name="Ohm R."/>
            <person name="Pangilinan J."/>
            <person name="Park H.-J."/>
            <person name="Ramirez L."/>
            <person name="Alfaro M."/>
            <person name="Sun H."/>
            <person name="Tritt A."/>
            <person name="Yoshinaga Y."/>
            <person name="Zwiers L.-H."/>
            <person name="Turgeon B."/>
            <person name="Goodwin S."/>
            <person name="Spatafora J."/>
            <person name="Crous P."/>
            <person name="Grigoriev I."/>
        </authorList>
    </citation>
    <scope>NUCLEOTIDE SEQUENCE</scope>
    <source>
        <strain evidence="1">CBS 121167</strain>
    </source>
</reference>
<proteinExistence type="predicted"/>
<name>A0A6A6B4Y6_9PEZI</name>
<dbReference type="EMBL" id="ML995494">
    <property type="protein sequence ID" value="KAF2139100.1"/>
    <property type="molecule type" value="Genomic_DNA"/>
</dbReference>
<protein>
    <submittedName>
        <fullName evidence="1">Uncharacterized protein</fullName>
    </submittedName>
</protein>
<gene>
    <name evidence="1" type="ORF">K452DRAFT_290196</name>
</gene>
<accession>A0A6A6B4Y6</accession>
<dbReference type="Proteomes" id="UP000799438">
    <property type="component" value="Unassembled WGS sequence"/>
</dbReference>
<sequence length="57" mass="6042">MSNCLCIPVPPPFPAALARQAPVAPVLAVRHACFPPPQGTGRFGRADLLYVCLVRDA</sequence>
<organism evidence="1 2">
    <name type="scientific">Aplosporella prunicola CBS 121167</name>
    <dbReference type="NCBI Taxonomy" id="1176127"/>
    <lineage>
        <taxon>Eukaryota</taxon>
        <taxon>Fungi</taxon>
        <taxon>Dikarya</taxon>
        <taxon>Ascomycota</taxon>
        <taxon>Pezizomycotina</taxon>
        <taxon>Dothideomycetes</taxon>
        <taxon>Dothideomycetes incertae sedis</taxon>
        <taxon>Botryosphaeriales</taxon>
        <taxon>Aplosporellaceae</taxon>
        <taxon>Aplosporella</taxon>
    </lineage>
</organism>
<dbReference type="GeneID" id="54298454"/>
<dbReference type="AlphaFoldDB" id="A0A6A6B4Y6"/>
<evidence type="ECO:0000313" key="2">
    <source>
        <dbReference type="Proteomes" id="UP000799438"/>
    </source>
</evidence>
<evidence type="ECO:0000313" key="1">
    <source>
        <dbReference type="EMBL" id="KAF2139100.1"/>
    </source>
</evidence>